<dbReference type="EMBL" id="SRYJ01000044">
    <property type="protein sequence ID" value="TGY68213.1"/>
    <property type="molecule type" value="Genomic_DNA"/>
</dbReference>
<organism evidence="7 8">
    <name type="scientific">Phocaeicola sartorii</name>
    <dbReference type="NCBI Taxonomy" id="671267"/>
    <lineage>
        <taxon>Bacteria</taxon>
        <taxon>Pseudomonadati</taxon>
        <taxon>Bacteroidota</taxon>
        <taxon>Bacteroidia</taxon>
        <taxon>Bacteroidales</taxon>
        <taxon>Bacteroidaceae</taxon>
        <taxon>Phocaeicola</taxon>
    </lineage>
</organism>
<dbReference type="RefSeq" id="WP_025019821.1">
    <property type="nucleotide sequence ID" value="NZ_CAJUNV010000015.1"/>
</dbReference>
<comment type="caution">
    <text evidence="7">The sequence shown here is derived from an EMBL/GenBank/DDBJ whole genome shotgun (WGS) entry which is preliminary data.</text>
</comment>
<keyword evidence="2" id="KW-1003">Cell membrane</keyword>
<dbReference type="PANTHER" id="PTHR30294:SF46">
    <property type="entry name" value="ABC TRANSPORTER PERMEASE"/>
    <property type="match status" value="1"/>
</dbReference>
<keyword evidence="3" id="KW-0812">Transmembrane</keyword>
<dbReference type="Gene3D" id="3.40.1710.10">
    <property type="entry name" value="abc type-2 transporter like domain"/>
    <property type="match status" value="1"/>
</dbReference>
<sequence>MTILNNILAVSWREFRVICTRYSILLVLSGGIFVYGLLYNYMYAPNVVRNAPVAVVDMSRTPLSRSYIRLLDATPQAQVLTNNADLPAAKELMKCDEVVGIVYIPSDFDARVGRGEEAIYIMYSTTTAFLYFASMQEASAGAMLAVNDDVRPGQVVFLPRNDIQPVVQTRPIDVVGIALYNYTDGYGTYLIPAVLMVVIFQTLIFVISMLSGKERETGDILRFAGPEGSDLSFSRMASVVIGKSFTYLVFYALFSIFLLGLLPLVFQLPHLAHPWKIVALMIPYILATSFLGLACSLFFSDSDAPLLLVAFFSVGLIFLSGVSYPLELMPWYWQWVHYIIPAAPGTLAFVKINSMGAGMSEISQQYVILWIQCAIYFVLACRVYRYNIKKARYKDRTLLG</sequence>
<evidence type="ECO:0000256" key="5">
    <source>
        <dbReference type="ARBA" id="ARBA00023136"/>
    </source>
</evidence>
<evidence type="ECO:0000259" key="6">
    <source>
        <dbReference type="Pfam" id="PF12698"/>
    </source>
</evidence>
<keyword evidence="5" id="KW-0472">Membrane</keyword>
<dbReference type="Proteomes" id="UP000310760">
    <property type="component" value="Unassembled WGS sequence"/>
</dbReference>
<dbReference type="InterPro" id="IPR013525">
    <property type="entry name" value="ABC2_TM"/>
</dbReference>
<evidence type="ECO:0000256" key="4">
    <source>
        <dbReference type="ARBA" id="ARBA00022989"/>
    </source>
</evidence>
<feature type="domain" description="ABC-2 type transporter transmembrane" evidence="6">
    <location>
        <begin position="24"/>
        <end position="381"/>
    </location>
</feature>
<evidence type="ECO:0000256" key="1">
    <source>
        <dbReference type="ARBA" id="ARBA00004651"/>
    </source>
</evidence>
<dbReference type="GO" id="GO:0005886">
    <property type="term" value="C:plasma membrane"/>
    <property type="evidence" value="ECO:0007669"/>
    <property type="project" value="UniProtKB-SubCell"/>
</dbReference>
<comment type="subcellular location">
    <subcellularLocation>
        <location evidence="1">Cell membrane</location>
        <topology evidence="1">Multi-pass membrane protein</topology>
    </subcellularLocation>
</comment>
<evidence type="ECO:0000313" key="7">
    <source>
        <dbReference type="EMBL" id="TGY68213.1"/>
    </source>
</evidence>
<accession>A0A4S2FHC0</accession>
<evidence type="ECO:0000256" key="3">
    <source>
        <dbReference type="ARBA" id="ARBA00022692"/>
    </source>
</evidence>
<dbReference type="PANTHER" id="PTHR30294">
    <property type="entry name" value="MEMBRANE COMPONENT OF ABC TRANSPORTER YHHJ-RELATED"/>
    <property type="match status" value="1"/>
</dbReference>
<evidence type="ECO:0000256" key="2">
    <source>
        <dbReference type="ARBA" id="ARBA00022475"/>
    </source>
</evidence>
<protein>
    <submittedName>
        <fullName evidence="7">ABC transporter permease</fullName>
    </submittedName>
</protein>
<keyword evidence="4" id="KW-1133">Transmembrane helix</keyword>
<name>A0A4S2FHC0_9BACT</name>
<dbReference type="GO" id="GO:0140359">
    <property type="term" value="F:ABC-type transporter activity"/>
    <property type="evidence" value="ECO:0007669"/>
    <property type="project" value="InterPro"/>
</dbReference>
<dbReference type="Pfam" id="PF12698">
    <property type="entry name" value="ABC2_membrane_3"/>
    <property type="match status" value="1"/>
</dbReference>
<proteinExistence type="predicted"/>
<evidence type="ECO:0000313" key="8">
    <source>
        <dbReference type="Proteomes" id="UP000310760"/>
    </source>
</evidence>
<dbReference type="AlphaFoldDB" id="A0A4S2FHC0"/>
<dbReference type="InterPro" id="IPR051449">
    <property type="entry name" value="ABC-2_transporter_component"/>
</dbReference>
<gene>
    <name evidence="7" type="ORF">E5339_17350</name>
</gene>
<reference evidence="7 8" key="1">
    <citation type="submission" date="2019-04" db="EMBL/GenBank/DDBJ databases">
        <title>Microbes associate with the intestines of laboratory mice.</title>
        <authorList>
            <person name="Navarre W."/>
            <person name="Wong E."/>
            <person name="Huang K."/>
            <person name="Tropini C."/>
            <person name="Ng K."/>
            <person name="Yu B."/>
        </authorList>
    </citation>
    <scope>NUCLEOTIDE SEQUENCE [LARGE SCALE GENOMIC DNA]</scope>
    <source>
        <strain evidence="7 8">NM22_B1</strain>
    </source>
</reference>